<accession>A0A9P4GR31</accession>
<dbReference type="RefSeq" id="XP_040792733.1">
    <property type="nucleotide sequence ID" value="XM_040936308.1"/>
</dbReference>
<dbReference type="GeneID" id="63853558"/>
<sequence length="81" mass="8867">MGSLGGHWPTEIGVCDEESIDDVIEQWSDRFVEIVWVNAPLHSALDMVHLTYGNQAGVDALYSHAALLVTIPALTSDETEE</sequence>
<dbReference type="OrthoDB" id="27483at2759"/>
<comment type="caution">
    <text evidence="1">The sequence shown here is derived from an EMBL/GenBank/DDBJ whole genome shotgun (WGS) entry which is preliminary data.</text>
</comment>
<gene>
    <name evidence="1" type="ORF">K460DRAFT_400250</name>
</gene>
<dbReference type="EMBL" id="ML976614">
    <property type="protein sequence ID" value="KAF1850170.1"/>
    <property type="molecule type" value="Genomic_DNA"/>
</dbReference>
<protein>
    <submittedName>
        <fullName evidence="1">Uncharacterized protein</fullName>
    </submittedName>
</protein>
<keyword evidence="2" id="KW-1185">Reference proteome</keyword>
<evidence type="ECO:0000313" key="2">
    <source>
        <dbReference type="Proteomes" id="UP000800039"/>
    </source>
</evidence>
<dbReference type="Proteomes" id="UP000800039">
    <property type="component" value="Unassembled WGS sequence"/>
</dbReference>
<dbReference type="AlphaFoldDB" id="A0A9P4GR31"/>
<reference evidence="1" key="1">
    <citation type="submission" date="2020-01" db="EMBL/GenBank/DDBJ databases">
        <authorList>
            <consortium name="DOE Joint Genome Institute"/>
            <person name="Haridas S."/>
            <person name="Albert R."/>
            <person name="Binder M."/>
            <person name="Bloem J."/>
            <person name="Labutti K."/>
            <person name="Salamov A."/>
            <person name="Andreopoulos B."/>
            <person name="Baker S.E."/>
            <person name="Barry K."/>
            <person name="Bills G."/>
            <person name="Bluhm B.H."/>
            <person name="Cannon C."/>
            <person name="Castanera R."/>
            <person name="Culley D.E."/>
            <person name="Daum C."/>
            <person name="Ezra D."/>
            <person name="Gonzalez J.B."/>
            <person name="Henrissat B."/>
            <person name="Kuo A."/>
            <person name="Liang C."/>
            <person name="Lipzen A."/>
            <person name="Lutzoni F."/>
            <person name="Magnuson J."/>
            <person name="Mondo S."/>
            <person name="Nolan M."/>
            <person name="Ohm R."/>
            <person name="Pangilinan J."/>
            <person name="Park H.-J."/>
            <person name="Ramirez L."/>
            <person name="Alfaro M."/>
            <person name="Sun H."/>
            <person name="Tritt A."/>
            <person name="Yoshinaga Y."/>
            <person name="Zwiers L.-H."/>
            <person name="Turgeon B.G."/>
            <person name="Goodwin S.B."/>
            <person name="Spatafora J.W."/>
            <person name="Crous P.W."/>
            <person name="Grigoriev I.V."/>
        </authorList>
    </citation>
    <scope>NUCLEOTIDE SEQUENCE</scope>
    <source>
        <strain evidence="1">CBS 394.84</strain>
    </source>
</reference>
<organism evidence="1 2">
    <name type="scientific">Cucurbitaria berberidis CBS 394.84</name>
    <dbReference type="NCBI Taxonomy" id="1168544"/>
    <lineage>
        <taxon>Eukaryota</taxon>
        <taxon>Fungi</taxon>
        <taxon>Dikarya</taxon>
        <taxon>Ascomycota</taxon>
        <taxon>Pezizomycotina</taxon>
        <taxon>Dothideomycetes</taxon>
        <taxon>Pleosporomycetidae</taxon>
        <taxon>Pleosporales</taxon>
        <taxon>Pleosporineae</taxon>
        <taxon>Cucurbitariaceae</taxon>
        <taxon>Cucurbitaria</taxon>
    </lineage>
</organism>
<proteinExistence type="predicted"/>
<evidence type="ECO:0000313" key="1">
    <source>
        <dbReference type="EMBL" id="KAF1850170.1"/>
    </source>
</evidence>
<name>A0A9P4GR31_9PLEO</name>